<organism evidence="3">
    <name type="scientific">Cladocopium goreaui</name>
    <dbReference type="NCBI Taxonomy" id="2562237"/>
    <lineage>
        <taxon>Eukaryota</taxon>
        <taxon>Sar</taxon>
        <taxon>Alveolata</taxon>
        <taxon>Dinophyceae</taxon>
        <taxon>Suessiales</taxon>
        <taxon>Symbiodiniaceae</taxon>
        <taxon>Cladocopium</taxon>
    </lineage>
</organism>
<reference evidence="3" key="1">
    <citation type="submission" date="2022-10" db="EMBL/GenBank/DDBJ databases">
        <authorList>
            <person name="Chen Y."/>
            <person name="Dougan E. K."/>
            <person name="Chan C."/>
            <person name="Rhodes N."/>
            <person name="Thang M."/>
        </authorList>
    </citation>
    <scope>NUCLEOTIDE SEQUENCE</scope>
</reference>
<dbReference type="InterPro" id="IPR011990">
    <property type="entry name" value="TPR-like_helical_dom_sf"/>
</dbReference>
<dbReference type="EMBL" id="CAMXCT020005157">
    <property type="protein sequence ID" value="CAL1164954.1"/>
    <property type="molecule type" value="Genomic_DNA"/>
</dbReference>
<dbReference type="GO" id="GO:0016020">
    <property type="term" value="C:membrane"/>
    <property type="evidence" value="ECO:0007669"/>
    <property type="project" value="TreeGrafter"/>
</dbReference>
<evidence type="ECO:0000313" key="6">
    <source>
        <dbReference type="Proteomes" id="UP001152797"/>
    </source>
</evidence>
<dbReference type="SMART" id="SM00028">
    <property type="entry name" value="TPR"/>
    <property type="match status" value="3"/>
</dbReference>
<evidence type="ECO:0000313" key="3">
    <source>
        <dbReference type="EMBL" id="CAI4011579.1"/>
    </source>
</evidence>
<proteinExistence type="predicted"/>
<dbReference type="PANTHER" id="PTHR45831">
    <property type="entry name" value="LD24721P"/>
    <property type="match status" value="1"/>
</dbReference>
<dbReference type="OrthoDB" id="2423701at2759"/>
<evidence type="ECO:0000256" key="2">
    <source>
        <dbReference type="ARBA" id="ARBA00022803"/>
    </source>
</evidence>
<keyword evidence="6" id="KW-1185">Reference proteome</keyword>
<evidence type="ECO:0000313" key="5">
    <source>
        <dbReference type="EMBL" id="CAL4798891.1"/>
    </source>
</evidence>
<protein>
    <submittedName>
        <fullName evidence="5">Heat shock protein STI1</fullName>
    </submittedName>
</protein>
<gene>
    <name evidence="3" type="ORF">C1SCF055_LOCUS36729</name>
</gene>
<dbReference type="GO" id="GO:0060090">
    <property type="term" value="F:molecular adaptor activity"/>
    <property type="evidence" value="ECO:0007669"/>
    <property type="project" value="TreeGrafter"/>
</dbReference>
<dbReference type="InterPro" id="IPR047150">
    <property type="entry name" value="SGT"/>
</dbReference>
<dbReference type="Gene3D" id="1.25.40.10">
    <property type="entry name" value="Tetratricopeptide repeat domain"/>
    <property type="match status" value="1"/>
</dbReference>
<dbReference type="SUPFAM" id="SSF52266">
    <property type="entry name" value="SGNH hydrolase"/>
    <property type="match status" value="1"/>
</dbReference>
<keyword evidence="5" id="KW-0346">Stress response</keyword>
<dbReference type="GO" id="GO:0072380">
    <property type="term" value="C:TRC complex"/>
    <property type="evidence" value="ECO:0007669"/>
    <property type="project" value="TreeGrafter"/>
</dbReference>
<dbReference type="EMBL" id="CAMXCT010005157">
    <property type="protein sequence ID" value="CAI4011579.1"/>
    <property type="molecule type" value="Genomic_DNA"/>
</dbReference>
<dbReference type="GO" id="GO:0006620">
    <property type="term" value="P:post-translational protein targeting to endoplasmic reticulum membrane"/>
    <property type="evidence" value="ECO:0007669"/>
    <property type="project" value="TreeGrafter"/>
</dbReference>
<dbReference type="InterPro" id="IPR019734">
    <property type="entry name" value="TPR_rpt"/>
</dbReference>
<evidence type="ECO:0000256" key="1">
    <source>
        <dbReference type="ARBA" id="ARBA00022737"/>
    </source>
</evidence>
<keyword evidence="2" id="KW-0802">TPR repeat</keyword>
<accession>A0A9P1GIK0</accession>
<comment type="caution">
    <text evidence="3">The sequence shown here is derived from an EMBL/GenBank/DDBJ whole genome shotgun (WGS) entry which is preliminary data.</text>
</comment>
<sequence>MADEAAQLKEKGNQEVKAQNLRRAMELYSEAIEILDAGQSPRLLAELLGNRCLCQMRLKRYQEALSDAQRAVQVDASYTKGFYRLAICQKELSDLAGAWESAMRAWALDPQDSAIRELQDTIHRLEGAKPVAKPWFLVHAMLMDLTAVAMAHGHLLEVVLRSAIEGSSRKPQEKGLRRSADAYASALAHAVTPTSLTSTSCLRLGVFGEGLVAAHGNNALALGLCEALAISGLVGEVFVCLYCGLSTASLMKDEPTLRDVRGRCGPNLAEFQRQARPDLLLIVAGGHDLSMHNAASDVALQLQQLLSSCKARPDTLVAAMAVPDAGRRAEESSMLGRGLTQRRHETNKHLASWLACHDPLWIGASSLPWGPRSVAAGFWDGGLLSPKGARVLGARLISILLPLLRRHRQRPPQDAELPEEGEIPSLDAFLKAFSLEDEAEARSAAEGAPRVSGAPAPPWEVAAALVLQRQLRNVLGSKGKAQRLAVARLRVRQRLAPAISASRPQQNVTPWGLRLTAA</sequence>
<dbReference type="AlphaFoldDB" id="A0A9P1GIK0"/>
<dbReference type="Proteomes" id="UP001152797">
    <property type="component" value="Unassembled WGS sequence"/>
</dbReference>
<dbReference type="EMBL" id="CAMXCT030005157">
    <property type="protein sequence ID" value="CAL4798891.1"/>
    <property type="molecule type" value="Genomic_DNA"/>
</dbReference>
<keyword evidence="1" id="KW-0677">Repeat</keyword>
<evidence type="ECO:0000313" key="4">
    <source>
        <dbReference type="EMBL" id="CAL1164954.1"/>
    </source>
</evidence>
<dbReference type="PANTHER" id="PTHR45831:SF2">
    <property type="entry name" value="LD24721P"/>
    <property type="match status" value="1"/>
</dbReference>
<dbReference type="SUPFAM" id="SSF48452">
    <property type="entry name" value="TPR-like"/>
    <property type="match status" value="1"/>
</dbReference>
<name>A0A9P1GIK0_9DINO</name>
<reference evidence="4" key="2">
    <citation type="submission" date="2024-04" db="EMBL/GenBank/DDBJ databases">
        <authorList>
            <person name="Chen Y."/>
            <person name="Shah S."/>
            <person name="Dougan E. K."/>
            <person name="Thang M."/>
            <person name="Chan C."/>
        </authorList>
    </citation>
    <scope>NUCLEOTIDE SEQUENCE [LARGE SCALE GENOMIC DNA]</scope>
</reference>